<reference evidence="2 3" key="1">
    <citation type="submission" date="2018-09" db="EMBL/GenBank/DDBJ databases">
        <title>Genomic investigation of the strawberry pathogen Phytophthora fragariae indicates pathogenicity is determined by transcriptional variation in three key races.</title>
        <authorList>
            <person name="Adams T.M."/>
            <person name="Armitage A.D."/>
            <person name="Sobczyk M.K."/>
            <person name="Bates H.J."/>
            <person name="Dunwell J.M."/>
            <person name="Nellist C.F."/>
            <person name="Harrison R.J."/>
        </authorList>
    </citation>
    <scope>NUCLEOTIDE SEQUENCE [LARGE SCALE GENOMIC DNA]</scope>
    <source>
        <strain evidence="2 3">NOV-77</strain>
    </source>
</reference>
<organism evidence="2 3">
    <name type="scientific">Phytophthora fragariae</name>
    <dbReference type="NCBI Taxonomy" id="53985"/>
    <lineage>
        <taxon>Eukaryota</taxon>
        <taxon>Sar</taxon>
        <taxon>Stramenopiles</taxon>
        <taxon>Oomycota</taxon>
        <taxon>Peronosporomycetes</taxon>
        <taxon>Peronosporales</taxon>
        <taxon>Peronosporaceae</taxon>
        <taxon>Phytophthora</taxon>
    </lineage>
</organism>
<protein>
    <submittedName>
        <fullName evidence="2">Uncharacterized protein</fullName>
    </submittedName>
</protein>
<proteinExistence type="predicted"/>
<name>A0A6G0QWS0_9STRA</name>
<gene>
    <name evidence="2" type="ORF">PF008_g21382</name>
</gene>
<feature type="compositionally biased region" description="Basic residues" evidence="1">
    <location>
        <begin position="44"/>
        <end position="54"/>
    </location>
</feature>
<comment type="caution">
    <text evidence="2">The sequence shown here is derived from an EMBL/GenBank/DDBJ whole genome shotgun (WGS) entry which is preliminary data.</text>
</comment>
<feature type="region of interest" description="Disordered" evidence="1">
    <location>
        <begin position="40"/>
        <end position="66"/>
    </location>
</feature>
<dbReference type="AlphaFoldDB" id="A0A6G0QWS0"/>
<evidence type="ECO:0000313" key="2">
    <source>
        <dbReference type="EMBL" id="KAE9306805.1"/>
    </source>
</evidence>
<sequence>MRTGGPTNVRMSPRGALRCSSSLLILYLSCRVTCPQYAHEGRHTSHHRTMRHHTQSPPPVKPRRRS</sequence>
<dbReference type="EMBL" id="QXFY01001912">
    <property type="protein sequence ID" value="KAE9306805.1"/>
    <property type="molecule type" value="Genomic_DNA"/>
</dbReference>
<evidence type="ECO:0000256" key="1">
    <source>
        <dbReference type="SAM" id="MobiDB-lite"/>
    </source>
</evidence>
<accession>A0A6G0QWS0</accession>
<evidence type="ECO:0000313" key="3">
    <source>
        <dbReference type="Proteomes" id="UP000486351"/>
    </source>
</evidence>
<dbReference type="Proteomes" id="UP000486351">
    <property type="component" value="Unassembled WGS sequence"/>
</dbReference>